<dbReference type="SUPFAM" id="SSF46689">
    <property type="entry name" value="Homeodomain-like"/>
    <property type="match status" value="1"/>
</dbReference>
<feature type="region of interest" description="Disordered" evidence="2">
    <location>
        <begin position="1"/>
        <end position="92"/>
    </location>
</feature>
<evidence type="ECO:0000313" key="5">
    <source>
        <dbReference type="Proteomes" id="UP000494165"/>
    </source>
</evidence>
<evidence type="ECO:0000256" key="2">
    <source>
        <dbReference type="SAM" id="MobiDB-lite"/>
    </source>
</evidence>
<dbReference type="Pfam" id="PF15963">
    <property type="entry name" value="Myb_DNA-bind_7"/>
    <property type="match status" value="1"/>
</dbReference>
<accession>A0A8S1CWG4</accession>
<sequence length="835" mass="92022">MFRLHIKPVLSKPKSTAKQRADKAKGSPAKVSTPAEPKPSNPPAEESDVPSEPELPTEPADNAAPAVEPGRTRTLSYRSQDESASSADESRKCKVVPWFAKARIKPYVPGVKKNSVKAVSAEPPAPLVKVVPPPAPAVEVPADVAEIAEAKVVKPSLPTTPVPVRTGPSAHLVPAAPNCVPSNEENSSSEDEGVIDPYNPDHPLGHRENPEKCRGTKSPWVMKKFRAGPPIAMIDYLFYNPKTNPMVYEEDETVITTANKVEEEEDVDDPEDDGGHKIAAPQLKMGPDGNFIIDDKSLVVESSTAREGRKALQSNTVSGNKRRYNRSTWTNEETLFFYKCLNTIGTDFATMSRFFPNRNRHQIKLKFKLEEKRNLSLVEKALSMNVKYDVSELELEFQNVCENAAKQRAQKRKPKEAKPKEKKTREKRPTRSRKNRKDYVYEGGSASDECSSSDDENNSKLRAEMNNSMAEDVKKAQKSDKKSQSSERFAFVEVVPNTSAVAPQPLNPNALSGSQVSQLIGQRADKEQLRYGNSELAFLLNSPTIREKENERKQRTPPSKCAAVRRIALEDEQQAAPPAAPETPLREEHMVVHQLIRDMIDKRMEERDKQAEQDETMEVTPQIESQPEGEEERNSGDDDEMECIAQSFSKPTKSGRMPKLRNLNSAGEEDEVVKPKRVRKVPMKITKKRKSRSKSKEIVAEPEEPAEAEEDEESEDGEGVTTVSSENIPNFIANVEPGSIVVIKTAVPNEPDKEVLQVFMVPPANHSGTTVAHNPDGSVSQVTMGGTNVPLVPGTMISPATLVPIVAASSGSAVVHNLAKPTAPEEVDLTQHLPS</sequence>
<dbReference type="GO" id="GO:0070898">
    <property type="term" value="P:RNA polymerase III preinitiation complex assembly"/>
    <property type="evidence" value="ECO:0007669"/>
    <property type="project" value="TreeGrafter"/>
</dbReference>
<proteinExistence type="predicted"/>
<gene>
    <name evidence="4" type="ORF">CLODIP_2_CD12619</name>
</gene>
<comment type="caution">
    <text evidence="4">The sequence shown here is derived from an EMBL/GenBank/DDBJ whole genome shotgun (WGS) entry which is preliminary data.</text>
</comment>
<dbReference type="AlphaFoldDB" id="A0A8S1CWG4"/>
<protein>
    <recommendedName>
        <fullName evidence="3">Myb-like domain-containing protein</fullName>
    </recommendedName>
</protein>
<name>A0A8S1CWG4_9INSE</name>
<feature type="region of interest" description="Disordered" evidence="2">
    <location>
        <begin position="406"/>
        <end position="459"/>
    </location>
</feature>
<dbReference type="CDD" id="cd00167">
    <property type="entry name" value="SANT"/>
    <property type="match status" value="1"/>
</dbReference>
<feature type="region of interest" description="Disordered" evidence="2">
    <location>
        <begin position="605"/>
        <end position="723"/>
    </location>
</feature>
<comment type="subcellular location">
    <subcellularLocation>
        <location evidence="1">Nucleus</location>
    </subcellularLocation>
</comment>
<dbReference type="InterPro" id="IPR039467">
    <property type="entry name" value="TFIIIB_B''_Myb"/>
</dbReference>
<feature type="compositionally biased region" description="Acidic residues" evidence="2">
    <location>
        <begin position="700"/>
        <end position="718"/>
    </location>
</feature>
<evidence type="ECO:0000259" key="3">
    <source>
        <dbReference type="SMART" id="SM00717"/>
    </source>
</evidence>
<dbReference type="Gene3D" id="1.20.58.1880">
    <property type="match status" value="1"/>
</dbReference>
<dbReference type="OrthoDB" id="272624at2759"/>
<dbReference type="GO" id="GO:0001156">
    <property type="term" value="F:TFIIIC-class transcription factor complex binding"/>
    <property type="evidence" value="ECO:0007669"/>
    <property type="project" value="TreeGrafter"/>
</dbReference>
<evidence type="ECO:0000256" key="1">
    <source>
        <dbReference type="ARBA" id="ARBA00004123"/>
    </source>
</evidence>
<feature type="compositionally biased region" description="Basic and acidic residues" evidence="2">
    <location>
        <begin position="416"/>
        <end position="429"/>
    </location>
</feature>
<feature type="compositionally biased region" description="Basic and acidic residues" evidence="2">
    <location>
        <begin position="203"/>
        <end position="214"/>
    </location>
</feature>
<evidence type="ECO:0000313" key="4">
    <source>
        <dbReference type="EMBL" id="CAB3373118.1"/>
    </source>
</evidence>
<dbReference type="PANTHER" id="PTHR22929:SF0">
    <property type="entry name" value="TRANSCRIPTION FACTOR TFIIIB COMPONENT B'' HOMOLOG"/>
    <property type="match status" value="1"/>
</dbReference>
<feature type="domain" description="Myb-like" evidence="3">
    <location>
        <begin position="325"/>
        <end position="373"/>
    </location>
</feature>
<dbReference type="InterPro" id="IPR009057">
    <property type="entry name" value="Homeodomain-like_sf"/>
</dbReference>
<keyword evidence="5" id="KW-1185">Reference proteome</keyword>
<dbReference type="GO" id="GO:0000126">
    <property type="term" value="C:transcription factor TFIIIB complex"/>
    <property type="evidence" value="ECO:0007669"/>
    <property type="project" value="TreeGrafter"/>
</dbReference>
<dbReference type="PANTHER" id="PTHR22929">
    <property type="entry name" value="RNA POLYMERASE III TRANSCRIPTION INITIATION FACTOR B"/>
    <property type="match status" value="1"/>
</dbReference>
<dbReference type="SMART" id="SM00717">
    <property type="entry name" value="SANT"/>
    <property type="match status" value="1"/>
</dbReference>
<dbReference type="Proteomes" id="UP000494165">
    <property type="component" value="Unassembled WGS sequence"/>
</dbReference>
<reference evidence="4 5" key="1">
    <citation type="submission" date="2020-04" db="EMBL/GenBank/DDBJ databases">
        <authorList>
            <person name="Alioto T."/>
            <person name="Alioto T."/>
            <person name="Gomez Garrido J."/>
        </authorList>
    </citation>
    <scope>NUCLEOTIDE SEQUENCE [LARGE SCALE GENOMIC DNA]</scope>
</reference>
<dbReference type="GO" id="GO:0005634">
    <property type="term" value="C:nucleus"/>
    <property type="evidence" value="ECO:0007669"/>
    <property type="project" value="UniProtKB-SubCell"/>
</dbReference>
<dbReference type="InterPro" id="IPR001005">
    <property type="entry name" value="SANT/Myb"/>
</dbReference>
<feature type="compositionally biased region" description="Basic residues" evidence="2">
    <location>
        <begin position="675"/>
        <end position="693"/>
    </location>
</feature>
<feature type="region of interest" description="Disordered" evidence="2">
    <location>
        <begin position="167"/>
        <end position="215"/>
    </location>
</feature>
<feature type="compositionally biased region" description="Acidic residues" evidence="2">
    <location>
        <begin position="627"/>
        <end position="642"/>
    </location>
</feature>
<dbReference type="EMBL" id="CADEPI010000081">
    <property type="protein sequence ID" value="CAB3373118.1"/>
    <property type="molecule type" value="Genomic_DNA"/>
</dbReference>
<organism evidence="4 5">
    <name type="scientific">Cloeon dipterum</name>
    <dbReference type="NCBI Taxonomy" id="197152"/>
    <lineage>
        <taxon>Eukaryota</taxon>
        <taxon>Metazoa</taxon>
        <taxon>Ecdysozoa</taxon>
        <taxon>Arthropoda</taxon>
        <taxon>Hexapoda</taxon>
        <taxon>Insecta</taxon>
        <taxon>Pterygota</taxon>
        <taxon>Palaeoptera</taxon>
        <taxon>Ephemeroptera</taxon>
        <taxon>Pisciforma</taxon>
        <taxon>Baetidae</taxon>
        <taxon>Cloeon</taxon>
    </lineage>
</organism>